<dbReference type="GeneID" id="26907121"/>
<feature type="region of interest" description="Disordered" evidence="2">
    <location>
        <begin position="203"/>
        <end position="229"/>
    </location>
</feature>
<organism evidence="3 4">
    <name type="scientific">Leptomonas pyrrhocoris</name>
    <name type="common">Firebug parasite</name>
    <dbReference type="NCBI Taxonomy" id="157538"/>
    <lineage>
        <taxon>Eukaryota</taxon>
        <taxon>Discoba</taxon>
        <taxon>Euglenozoa</taxon>
        <taxon>Kinetoplastea</taxon>
        <taxon>Metakinetoplastina</taxon>
        <taxon>Trypanosomatida</taxon>
        <taxon>Trypanosomatidae</taxon>
        <taxon>Leishmaniinae</taxon>
        <taxon>Leptomonas</taxon>
    </lineage>
</organism>
<feature type="region of interest" description="Disordered" evidence="2">
    <location>
        <begin position="572"/>
        <end position="736"/>
    </location>
</feature>
<keyword evidence="1" id="KW-0175">Coiled coil</keyword>
<accession>A0A0M9FWK6</accession>
<comment type="caution">
    <text evidence="3">The sequence shown here is derived from an EMBL/GenBank/DDBJ whole genome shotgun (WGS) entry which is preliminary data.</text>
</comment>
<evidence type="ECO:0000256" key="1">
    <source>
        <dbReference type="SAM" id="Coils"/>
    </source>
</evidence>
<dbReference type="OrthoDB" id="273140at2759"/>
<evidence type="ECO:0000256" key="2">
    <source>
        <dbReference type="SAM" id="MobiDB-lite"/>
    </source>
</evidence>
<dbReference type="EMBL" id="LGTL01000016">
    <property type="protein sequence ID" value="KPA77437.1"/>
    <property type="molecule type" value="Genomic_DNA"/>
</dbReference>
<feature type="coiled-coil region" evidence="1">
    <location>
        <begin position="431"/>
        <end position="467"/>
    </location>
</feature>
<feature type="region of interest" description="Disordered" evidence="2">
    <location>
        <begin position="317"/>
        <end position="390"/>
    </location>
</feature>
<feature type="compositionally biased region" description="Basic and acidic residues" evidence="2">
    <location>
        <begin position="326"/>
        <end position="353"/>
    </location>
</feature>
<feature type="compositionally biased region" description="Polar residues" evidence="2">
    <location>
        <begin position="203"/>
        <end position="212"/>
    </location>
</feature>
<name>A0A0M9FWK6_LEPPY</name>
<feature type="compositionally biased region" description="Polar residues" evidence="2">
    <location>
        <begin position="656"/>
        <end position="669"/>
    </location>
</feature>
<protein>
    <submittedName>
        <fullName evidence="3">Uncharacterized protein</fullName>
    </submittedName>
</protein>
<feature type="compositionally biased region" description="Low complexity" evidence="2">
    <location>
        <begin position="213"/>
        <end position="228"/>
    </location>
</feature>
<gene>
    <name evidence="3" type="ORF">ABB37_06835</name>
</gene>
<dbReference type="OMA" id="WRKPLRY"/>
<reference evidence="3 4" key="1">
    <citation type="submission" date="2015-07" db="EMBL/GenBank/DDBJ databases">
        <title>High-quality genome of monoxenous trypanosomatid Leptomonas pyrrhocoris.</title>
        <authorList>
            <person name="Flegontov P."/>
            <person name="Butenko A."/>
            <person name="Firsov S."/>
            <person name="Vlcek C."/>
            <person name="Logacheva M.D."/>
            <person name="Field M."/>
            <person name="Filatov D."/>
            <person name="Flegontova O."/>
            <person name="Gerasimov E."/>
            <person name="Jackson A.P."/>
            <person name="Kelly S."/>
            <person name="Opperdoes F."/>
            <person name="O'Reilly A."/>
            <person name="Votypka J."/>
            <person name="Yurchenko V."/>
            <person name="Lukes J."/>
        </authorList>
    </citation>
    <scope>NUCLEOTIDE SEQUENCE [LARGE SCALE GENOMIC DNA]</scope>
    <source>
        <strain evidence="3">H10</strain>
    </source>
</reference>
<dbReference type="Proteomes" id="UP000037923">
    <property type="component" value="Unassembled WGS sequence"/>
</dbReference>
<dbReference type="PANTHER" id="PTHR37028">
    <property type="entry name" value="UNNAMED PRODUCT-RELATED"/>
    <property type="match status" value="1"/>
</dbReference>
<keyword evidence="4" id="KW-1185">Reference proteome</keyword>
<feature type="compositionally biased region" description="Polar residues" evidence="2">
    <location>
        <begin position="592"/>
        <end position="610"/>
    </location>
</feature>
<dbReference type="AlphaFoldDB" id="A0A0M9FWK6"/>
<dbReference type="RefSeq" id="XP_015655876.1">
    <property type="nucleotide sequence ID" value="XM_015805263.1"/>
</dbReference>
<proteinExistence type="predicted"/>
<dbReference type="VEuPathDB" id="TriTrypDB:LpyrH10_16_0170"/>
<evidence type="ECO:0000313" key="3">
    <source>
        <dbReference type="EMBL" id="KPA77437.1"/>
    </source>
</evidence>
<sequence length="736" mass="81943">MTEVQTRGGSQNDAGEVVEYLQLVGRRYREHVELLRQEQEVREAQRAPFKPTITAYAEQASKTSVVRQGSSIGNRLHELHQKRIALLAEEAAGNAARRESEAQEVCTFAPAVTAKAEHSTRRDGDVSVSLTRWEEQRRARQVRRQVEAARSELSTVTGVPRISAYAVEKAQAERHRRSVPIQASLMAEAEARRRRQYTAFEQSYTTASTTSMRNDGSSGSINGDGRSSPRFAPVISPYAANIQYERGVVDRLYTRHRAQQQQNQKGGASGVYDEEVELHCTFQPQLSPQSTALSTLYYAESGEVGADPHERLYRNAQHASKYRKSVLPDERGDGRPGINDRSRHLVEERRRQLAADGNPGALGHSPGSRLYPGSTTNPTASPSPPRPTFKKKVVTARDIELQTALTFAPSVSAASDALWRQRVRALKATGVARTEDEARQLLWRKAEKKREEEIAKLQGQRRREEAAACTFHPTAGRPPHRRSGYIAMPIEARTTLWAKQREARLAELRDELEGSTLEECSFQPHVDPVFPLPRPEAKLATGVETFVERQAAARRLREAAKEWWRPKYARTPGLASANTSNNLLRPRINVGPNASTTPRSAASGETSLKGNASIADRTGSPLQRIATSTSADGHHDDEPEEDDDEVFVQHWARRPPSTSLTASSFSHPSQPEVPSAESSPRQLAFVVRQPAAVSSREERDAAAGPYRWQRSSPDERAGRTTTTPPAWRKPLRYRAR</sequence>
<evidence type="ECO:0000313" key="4">
    <source>
        <dbReference type="Proteomes" id="UP000037923"/>
    </source>
</evidence>
<dbReference type="PANTHER" id="PTHR37028:SF9">
    <property type="entry name" value="NUCLEAR PROTEIN MDM1"/>
    <property type="match status" value="1"/>
</dbReference>